<dbReference type="InterPro" id="IPR032315">
    <property type="entry name" value="DUF4846"/>
</dbReference>
<dbReference type="KEGG" id="fll:EI427_17400"/>
<dbReference type="AlphaFoldDB" id="A0A3Q9FN36"/>
<reference evidence="2 3" key="1">
    <citation type="submission" date="2018-12" db="EMBL/GenBank/DDBJ databases">
        <title>Flammeovirga pectinis sp. nov., isolated from the gut of the Korean scallop, Patinopecten yessoensis.</title>
        <authorList>
            <person name="Bae J.-W."/>
            <person name="Jeong Y.-S."/>
            <person name="Kang W."/>
        </authorList>
    </citation>
    <scope>NUCLEOTIDE SEQUENCE [LARGE SCALE GENOMIC DNA]</scope>
    <source>
        <strain evidence="2 3">L12M1</strain>
    </source>
</reference>
<feature type="signal peptide" evidence="1">
    <location>
        <begin position="1"/>
        <end position="27"/>
    </location>
</feature>
<dbReference type="Proteomes" id="UP000267268">
    <property type="component" value="Chromosome 1"/>
</dbReference>
<protein>
    <recommendedName>
        <fullName evidence="4">DUF4846 domain-containing protein</fullName>
    </recommendedName>
</protein>
<evidence type="ECO:0000313" key="3">
    <source>
        <dbReference type="Proteomes" id="UP000267268"/>
    </source>
</evidence>
<sequence>MKKLTFSTAIALFFTLFSTVYMFTAKAQDTENSVEGRIPTPNNYTRTTLADNSFGAFLRAMLLLPKGAPILDYDGDEIYNQSEHIGIINYDVGKKDLQQCADAAIRLFAEYLWEQKRFDEITFHFTSGHAYAWNQYKKGIRPIVSGNKVTFKTISSPNSTYAAFRKYLDYVYMYAGTISINKEMKKVSTSDKVKIGDVIVTPGSPGHAVIIIDEAVNNNGDKIFLLAEGYTPAQSIHILKNPFDTALQNWYFINNEGETETARYTFYTTNIRRF</sequence>
<dbReference type="EMBL" id="CP034562">
    <property type="protein sequence ID" value="AZQ63936.1"/>
    <property type="molecule type" value="Genomic_DNA"/>
</dbReference>
<evidence type="ECO:0008006" key="4">
    <source>
        <dbReference type="Google" id="ProtNLM"/>
    </source>
</evidence>
<feature type="chain" id="PRO_5018562961" description="DUF4846 domain-containing protein" evidence="1">
    <location>
        <begin position="28"/>
        <end position="274"/>
    </location>
</feature>
<proteinExistence type="predicted"/>
<organism evidence="2 3">
    <name type="scientific">Flammeovirga pectinis</name>
    <dbReference type="NCBI Taxonomy" id="2494373"/>
    <lineage>
        <taxon>Bacteria</taxon>
        <taxon>Pseudomonadati</taxon>
        <taxon>Bacteroidota</taxon>
        <taxon>Cytophagia</taxon>
        <taxon>Cytophagales</taxon>
        <taxon>Flammeovirgaceae</taxon>
        <taxon>Flammeovirga</taxon>
    </lineage>
</organism>
<keyword evidence="1" id="KW-0732">Signal</keyword>
<evidence type="ECO:0000256" key="1">
    <source>
        <dbReference type="SAM" id="SignalP"/>
    </source>
</evidence>
<dbReference type="OrthoDB" id="5511471at2"/>
<dbReference type="Pfam" id="PF16138">
    <property type="entry name" value="DUF4846"/>
    <property type="match status" value="1"/>
</dbReference>
<keyword evidence="3" id="KW-1185">Reference proteome</keyword>
<name>A0A3Q9FN36_9BACT</name>
<dbReference type="RefSeq" id="WP_126617134.1">
    <property type="nucleotide sequence ID" value="NZ_CP034562.1"/>
</dbReference>
<gene>
    <name evidence="2" type="ORF">EI427_17400</name>
</gene>
<accession>A0A3Q9FN36</accession>
<evidence type="ECO:0000313" key="2">
    <source>
        <dbReference type="EMBL" id="AZQ63936.1"/>
    </source>
</evidence>